<dbReference type="Pfam" id="PF04402">
    <property type="entry name" value="SIMPL"/>
    <property type="match status" value="1"/>
</dbReference>
<keyword evidence="1" id="KW-0732">Signal</keyword>
<reference evidence="2 3" key="1">
    <citation type="submission" date="2018-07" db="EMBL/GenBank/DDBJ databases">
        <title>High-quality-draft genome sequence of Gaiella occulta.</title>
        <authorList>
            <person name="Severino R."/>
            <person name="Froufe H.J.C."/>
            <person name="Rainey F.A."/>
            <person name="Barroso C."/>
            <person name="Albuquerque L."/>
            <person name="Lobo-Da-Cunha A."/>
            <person name="Da Costa M.S."/>
            <person name="Egas C."/>
        </authorList>
    </citation>
    <scope>NUCLEOTIDE SEQUENCE [LARGE SCALE GENOMIC DNA]</scope>
    <source>
        <strain evidence="2 3">F2-233</strain>
    </source>
</reference>
<gene>
    <name evidence="2" type="ORF">Gocc_0063</name>
</gene>
<dbReference type="GO" id="GO:0006974">
    <property type="term" value="P:DNA damage response"/>
    <property type="evidence" value="ECO:0007669"/>
    <property type="project" value="TreeGrafter"/>
</dbReference>
<evidence type="ECO:0000256" key="1">
    <source>
        <dbReference type="SAM" id="SignalP"/>
    </source>
</evidence>
<comment type="caution">
    <text evidence="2">The sequence shown here is derived from an EMBL/GenBank/DDBJ whole genome shotgun (WGS) entry which is preliminary data.</text>
</comment>
<evidence type="ECO:0000313" key="2">
    <source>
        <dbReference type="EMBL" id="RDI75644.1"/>
    </source>
</evidence>
<dbReference type="AlphaFoldDB" id="A0A7M2Z1K0"/>
<reference evidence="3" key="2">
    <citation type="journal article" date="2019" name="MicrobiologyOpen">
        <title>High-quality draft genome sequence of Gaiella occulta isolated from a 150 meter deep mineral water borehole and comparison with the genome sequences of other deep-branching lineages of the phylum Actinobacteria.</title>
        <authorList>
            <person name="Severino R."/>
            <person name="Froufe H.J.C."/>
            <person name="Barroso C."/>
            <person name="Albuquerque L."/>
            <person name="Lobo-da-Cunha A."/>
            <person name="da Costa M.S."/>
            <person name="Egas C."/>
        </authorList>
    </citation>
    <scope>NUCLEOTIDE SEQUENCE [LARGE SCALE GENOMIC DNA]</scope>
    <source>
        <strain evidence="3">F2-233</strain>
    </source>
</reference>
<dbReference type="EMBL" id="QQZY01000001">
    <property type="protein sequence ID" value="RDI75644.1"/>
    <property type="molecule type" value="Genomic_DNA"/>
</dbReference>
<name>A0A7M2Z1K0_9ACTN</name>
<dbReference type="Gene3D" id="3.30.110.170">
    <property type="entry name" value="Protein of unknown function (DUF541), domain 1"/>
    <property type="match status" value="1"/>
</dbReference>
<evidence type="ECO:0000313" key="3">
    <source>
        <dbReference type="Proteomes" id="UP000254134"/>
    </source>
</evidence>
<dbReference type="OrthoDB" id="9813144at2"/>
<dbReference type="PANTHER" id="PTHR34387">
    <property type="entry name" value="SLR1258 PROTEIN"/>
    <property type="match status" value="1"/>
</dbReference>
<dbReference type="Proteomes" id="UP000254134">
    <property type="component" value="Unassembled WGS sequence"/>
</dbReference>
<keyword evidence="3" id="KW-1185">Reference proteome</keyword>
<dbReference type="InterPro" id="IPR052022">
    <property type="entry name" value="26kDa_periplasmic_antigen"/>
</dbReference>
<dbReference type="InterPro" id="IPR007497">
    <property type="entry name" value="SIMPL/DUF541"/>
</dbReference>
<accession>A0A7M2Z1K0</accession>
<organism evidence="2 3">
    <name type="scientific">Gaiella occulta</name>
    <dbReference type="NCBI Taxonomy" id="1002870"/>
    <lineage>
        <taxon>Bacteria</taxon>
        <taxon>Bacillati</taxon>
        <taxon>Actinomycetota</taxon>
        <taxon>Thermoleophilia</taxon>
        <taxon>Gaiellales</taxon>
        <taxon>Gaiellaceae</taxon>
        <taxon>Gaiella</taxon>
    </lineage>
</organism>
<feature type="chain" id="PRO_5038797151" description="DUF541 domain-containing protein" evidence="1">
    <location>
        <begin position="18"/>
        <end position="232"/>
    </location>
</feature>
<proteinExistence type="predicted"/>
<dbReference type="Gene3D" id="3.30.70.2970">
    <property type="entry name" value="Protein of unknown function (DUF541), domain 2"/>
    <property type="match status" value="1"/>
</dbReference>
<dbReference type="PANTHER" id="PTHR34387:SF2">
    <property type="entry name" value="SLR1258 PROTEIN"/>
    <property type="match status" value="1"/>
</dbReference>
<dbReference type="RefSeq" id="WP_114794549.1">
    <property type="nucleotide sequence ID" value="NZ_QQZY01000001.1"/>
</dbReference>
<sequence>MRRIAIALALLLAAAVAAGVARPEGARAVDAGPTTDSVTVGGTGTVASVPVRARLSLGVDTRGDTARAALAANASAMRKVIEAVKAAGGREVGTQSVGLSQAFGQNGEITGYAASNVVTTTIGIDRAGAVIDAAVEAGANQVSGPSPSIADQAALYREALQAAVADARGRAQTLAAAAGRTLGKVTSMSEGSAPPPLPLFQKAAAADTPGTPIEVGVQETTASVTVTFALGA</sequence>
<feature type="signal peptide" evidence="1">
    <location>
        <begin position="1"/>
        <end position="17"/>
    </location>
</feature>
<protein>
    <recommendedName>
        <fullName evidence="4">DUF541 domain-containing protein</fullName>
    </recommendedName>
</protein>
<evidence type="ECO:0008006" key="4">
    <source>
        <dbReference type="Google" id="ProtNLM"/>
    </source>
</evidence>